<dbReference type="AlphaFoldDB" id="K9VDF5"/>
<dbReference type="eggNOG" id="ENOG5033GA5">
    <property type="taxonomic scope" value="Bacteria"/>
</dbReference>
<dbReference type="HOGENOM" id="CLU_2059029_0_0_3"/>
<evidence type="ECO:0000313" key="2">
    <source>
        <dbReference type="EMBL" id="AFZ06188.1"/>
    </source>
</evidence>
<protein>
    <submittedName>
        <fullName evidence="2">Uncharacterized protein</fullName>
    </submittedName>
</protein>
<proteinExistence type="predicted"/>
<feature type="transmembrane region" description="Helical" evidence="1">
    <location>
        <begin position="65"/>
        <end position="83"/>
    </location>
</feature>
<gene>
    <name evidence="2" type="ORF">Osc7112_1694</name>
</gene>
<evidence type="ECO:0000313" key="3">
    <source>
        <dbReference type="Proteomes" id="UP000010478"/>
    </source>
</evidence>
<keyword evidence="1" id="KW-0472">Membrane</keyword>
<organism evidence="2 3">
    <name type="scientific">Phormidium nigroviride PCC 7112</name>
    <dbReference type="NCBI Taxonomy" id="179408"/>
    <lineage>
        <taxon>Bacteria</taxon>
        <taxon>Bacillati</taxon>
        <taxon>Cyanobacteriota</taxon>
        <taxon>Cyanophyceae</taxon>
        <taxon>Oscillatoriophycideae</taxon>
        <taxon>Oscillatoriales</taxon>
        <taxon>Oscillatoriaceae</taxon>
        <taxon>Phormidium</taxon>
    </lineage>
</organism>
<feature type="transmembrane region" description="Helical" evidence="1">
    <location>
        <begin position="7"/>
        <end position="24"/>
    </location>
</feature>
<dbReference type="RefSeq" id="WP_015175506.1">
    <property type="nucleotide sequence ID" value="NC_019729.1"/>
</dbReference>
<feature type="transmembrane region" description="Helical" evidence="1">
    <location>
        <begin position="39"/>
        <end position="58"/>
    </location>
</feature>
<dbReference type="OrthoDB" id="495373at2"/>
<accession>K9VDF5</accession>
<keyword evidence="1" id="KW-1133">Transmembrane helix</keyword>
<keyword evidence="1" id="KW-0812">Transmembrane</keyword>
<dbReference type="EMBL" id="CP003614">
    <property type="protein sequence ID" value="AFZ06188.1"/>
    <property type="molecule type" value="Genomic_DNA"/>
</dbReference>
<feature type="transmembrane region" description="Helical" evidence="1">
    <location>
        <begin position="89"/>
        <end position="110"/>
    </location>
</feature>
<name>K9VDF5_9CYAN</name>
<reference evidence="2 3" key="1">
    <citation type="submission" date="2012-05" db="EMBL/GenBank/DDBJ databases">
        <title>Finished chromosome of genome of Oscillatoria sp. PCC 7112.</title>
        <authorList>
            <consortium name="US DOE Joint Genome Institute"/>
            <person name="Gugger M."/>
            <person name="Coursin T."/>
            <person name="Rippka R."/>
            <person name="Tandeau De Marsac N."/>
            <person name="Huntemann M."/>
            <person name="Wei C.-L."/>
            <person name="Han J."/>
            <person name="Detter J.C."/>
            <person name="Han C."/>
            <person name="Tapia R."/>
            <person name="Davenport K."/>
            <person name="Daligault H."/>
            <person name="Erkkila T."/>
            <person name="Gu W."/>
            <person name="Munk A.C.C."/>
            <person name="Teshima H."/>
            <person name="Xu Y."/>
            <person name="Chain P."/>
            <person name="Chen A."/>
            <person name="Krypides N."/>
            <person name="Mavromatis K."/>
            <person name="Markowitz V."/>
            <person name="Szeto E."/>
            <person name="Ivanova N."/>
            <person name="Mikhailova N."/>
            <person name="Ovchinnikova G."/>
            <person name="Pagani I."/>
            <person name="Pati A."/>
            <person name="Goodwin L."/>
            <person name="Peters L."/>
            <person name="Pitluck S."/>
            <person name="Woyke T."/>
            <person name="Kerfeld C."/>
        </authorList>
    </citation>
    <scope>NUCLEOTIDE SEQUENCE [LARGE SCALE GENOMIC DNA]</scope>
    <source>
        <strain evidence="2 3">PCC 7112</strain>
    </source>
</reference>
<keyword evidence="3" id="KW-1185">Reference proteome</keyword>
<evidence type="ECO:0000256" key="1">
    <source>
        <dbReference type="SAM" id="Phobius"/>
    </source>
</evidence>
<dbReference type="KEGG" id="oni:Osc7112_1694"/>
<dbReference type="Proteomes" id="UP000010478">
    <property type="component" value="Chromosome"/>
</dbReference>
<sequence length="119" mass="12775" precursor="true">MSKTTWNILGILTILAGISFFMLIPEKFAVLPPDQRPKFIEGCVLLGGVLGVIVGICFFPKSRPITLRILGAIGIAACVFNLIDGAQRGNFSQFPVTLAFWLPGSIYLVVKGQLGPVQG</sequence>